<evidence type="ECO:0000256" key="3">
    <source>
        <dbReference type="ARBA" id="ARBA00011894"/>
    </source>
</evidence>
<evidence type="ECO:0000313" key="17">
    <source>
        <dbReference type="EMBL" id="PWE27310.1"/>
    </source>
</evidence>
<dbReference type="OrthoDB" id="9781675at2"/>
<sequence>MPDDRDTRNYAERPLSDNATIPHLTVVTHPLVQHKLSIMRDKSTSTSKFRQLLREISMLLAYEATRELPTVNVKIDTPICEMDAPMLQGRKMALVSILRAGNGLLDGVLELIPAARVGFVGLYRDPETLQPVEYYCKLPSELEERWTVVVDPMLATGNSSAAAVDMLKKAGARHIVFMCLLAAPEGVQRMKEAHPDVRIVTAALDEKLNDHGYIVPGLGDAGDRMFGTK</sequence>
<keyword evidence="8 15" id="KW-0460">Magnesium</keyword>
<dbReference type="InterPro" id="IPR000836">
    <property type="entry name" value="PRTase_dom"/>
</dbReference>
<dbReference type="GO" id="GO:0004845">
    <property type="term" value="F:uracil phosphoribosyltransferase activity"/>
    <property type="evidence" value="ECO:0007669"/>
    <property type="project" value="UniProtKB-UniRule"/>
</dbReference>
<feature type="binding site" evidence="15">
    <location>
        <position position="214"/>
    </location>
    <ligand>
        <name>uracil</name>
        <dbReference type="ChEBI" id="CHEBI:17568"/>
    </ligand>
</feature>
<feature type="binding site" evidence="15">
    <location>
        <position position="220"/>
    </location>
    <ligand>
        <name>5-phospho-alpha-D-ribose 1-diphosphate</name>
        <dbReference type="ChEBI" id="CHEBI:58017"/>
    </ligand>
</feature>
<feature type="binding site" evidence="15">
    <location>
        <begin position="219"/>
        <end position="221"/>
    </location>
    <ligand>
        <name>uracil</name>
        <dbReference type="ChEBI" id="CHEBI:17568"/>
    </ligand>
</feature>
<organism evidence="17 18">
    <name type="scientific">Pararhodobacter marinus</name>
    <dbReference type="NCBI Taxonomy" id="2184063"/>
    <lineage>
        <taxon>Bacteria</taxon>
        <taxon>Pseudomonadati</taxon>
        <taxon>Pseudomonadota</taxon>
        <taxon>Alphaproteobacteria</taxon>
        <taxon>Rhodobacterales</taxon>
        <taxon>Paracoccaceae</taxon>
        <taxon>Pararhodobacter</taxon>
    </lineage>
</organism>
<proteinExistence type="inferred from homology"/>
<keyword evidence="9 15" id="KW-0342">GTP-binding</keyword>
<dbReference type="Proteomes" id="UP000244940">
    <property type="component" value="Unassembled WGS sequence"/>
</dbReference>
<accession>A0A2U2C604</accession>
<evidence type="ECO:0000256" key="10">
    <source>
        <dbReference type="ARBA" id="ARBA00031082"/>
    </source>
</evidence>
<evidence type="ECO:0000256" key="12">
    <source>
        <dbReference type="ARBA" id="ARBA00056901"/>
    </source>
</evidence>
<keyword evidence="5 15" id="KW-0328">Glycosyltransferase</keyword>
<dbReference type="GO" id="GO:0005525">
    <property type="term" value="F:GTP binding"/>
    <property type="evidence" value="ECO:0007669"/>
    <property type="project" value="UniProtKB-KW"/>
</dbReference>
<dbReference type="GO" id="GO:0000287">
    <property type="term" value="F:magnesium ion binding"/>
    <property type="evidence" value="ECO:0007669"/>
    <property type="project" value="UniProtKB-UniRule"/>
</dbReference>
<evidence type="ECO:0000256" key="14">
    <source>
        <dbReference type="ARBA" id="ARBA00079807"/>
    </source>
</evidence>
<keyword evidence="7 15" id="KW-0547">Nucleotide-binding</keyword>
<comment type="similarity">
    <text evidence="2 15">Belongs to the UPRTase family.</text>
</comment>
<comment type="activity regulation">
    <text evidence="15">Allosterically activated by GTP.</text>
</comment>
<dbReference type="FunFam" id="3.40.50.2020:FF:000003">
    <property type="entry name" value="Uracil phosphoribosyltransferase"/>
    <property type="match status" value="1"/>
</dbReference>
<evidence type="ECO:0000256" key="15">
    <source>
        <dbReference type="HAMAP-Rule" id="MF_01218"/>
    </source>
</evidence>
<feature type="domain" description="Phosphoribosyltransferase" evidence="16">
    <location>
        <begin position="26"/>
        <end position="228"/>
    </location>
</feature>
<evidence type="ECO:0000259" key="16">
    <source>
        <dbReference type="Pfam" id="PF14681"/>
    </source>
</evidence>
<evidence type="ECO:0000256" key="8">
    <source>
        <dbReference type="ARBA" id="ARBA00022842"/>
    </source>
</evidence>
<dbReference type="NCBIfam" id="NF001097">
    <property type="entry name" value="PRK00129.1"/>
    <property type="match status" value="1"/>
</dbReference>
<keyword evidence="6 15" id="KW-0808">Transferase</keyword>
<feature type="binding site" evidence="15">
    <location>
        <position position="124"/>
    </location>
    <ligand>
        <name>5-phospho-alpha-D-ribose 1-diphosphate</name>
        <dbReference type="ChEBI" id="CHEBI:58017"/>
    </ligand>
</feature>
<evidence type="ECO:0000256" key="2">
    <source>
        <dbReference type="ARBA" id="ARBA00009516"/>
    </source>
</evidence>
<dbReference type="CDD" id="cd06223">
    <property type="entry name" value="PRTases_typeI"/>
    <property type="match status" value="1"/>
</dbReference>
<keyword evidence="18" id="KW-1185">Reference proteome</keyword>
<dbReference type="HAMAP" id="MF_01218_B">
    <property type="entry name" value="Upp_B"/>
    <property type="match status" value="1"/>
</dbReference>
<dbReference type="Gene3D" id="3.40.50.2020">
    <property type="match status" value="1"/>
</dbReference>
<reference evidence="17 18" key="1">
    <citation type="submission" date="2018-05" db="EMBL/GenBank/DDBJ databases">
        <title>Pararhodobacter marina sp. nov., isolated from deep-sea water of the Indian Ocean.</title>
        <authorList>
            <person name="Lai Q.Sr."/>
            <person name="Liu X."/>
            <person name="Shao Z."/>
        </authorList>
    </citation>
    <scope>NUCLEOTIDE SEQUENCE [LARGE SCALE GENOMIC DNA]</scope>
    <source>
        <strain evidence="17 18">CIC4N-9</strain>
    </source>
</reference>
<dbReference type="PANTHER" id="PTHR32315">
    <property type="entry name" value="ADENINE PHOSPHORIBOSYLTRANSFERASE"/>
    <property type="match status" value="1"/>
</dbReference>
<evidence type="ECO:0000313" key="18">
    <source>
        <dbReference type="Proteomes" id="UP000244940"/>
    </source>
</evidence>
<dbReference type="UniPathway" id="UPA00574">
    <property type="reaction ID" value="UER00636"/>
</dbReference>
<comment type="caution">
    <text evidence="17">The sequence shown here is derived from an EMBL/GenBank/DDBJ whole genome shotgun (WGS) entry which is preliminary data.</text>
</comment>
<evidence type="ECO:0000256" key="6">
    <source>
        <dbReference type="ARBA" id="ARBA00022679"/>
    </source>
</evidence>
<dbReference type="EC" id="2.4.2.9" evidence="3 15"/>
<dbReference type="InterPro" id="IPR034332">
    <property type="entry name" value="Upp_B"/>
</dbReference>
<dbReference type="EMBL" id="QEYD01000011">
    <property type="protein sequence ID" value="PWE27310.1"/>
    <property type="molecule type" value="Genomic_DNA"/>
</dbReference>
<dbReference type="SUPFAM" id="SSF53271">
    <property type="entry name" value="PRTase-like"/>
    <property type="match status" value="1"/>
</dbReference>
<dbReference type="InterPro" id="IPR050054">
    <property type="entry name" value="UPRTase/APRTase"/>
</dbReference>
<comment type="function">
    <text evidence="12 15">Catalyzes the conversion of uracil and 5-phospho-alpha-D-ribose 1-diphosphate (PRPP) to UMP and diphosphate.</text>
</comment>
<evidence type="ECO:0000256" key="1">
    <source>
        <dbReference type="ARBA" id="ARBA00005180"/>
    </source>
</evidence>
<dbReference type="PANTHER" id="PTHR32315:SF4">
    <property type="entry name" value="URACIL PHOSPHORIBOSYLTRANSFERASE, CHLOROPLASTIC"/>
    <property type="match status" value="1"/>
</dbReference>
<dbReference type="NCBIfam" id="TIGR01091">
    <property type="entry name" value="upp"/>
    <property type="match status" value="1"/>
</dbReference>
<gene>
    <name evidence="15" type="primary">upp</name>
    <name evidence="17" type="ORF">C4N9_16740</name>
</gene>
<dbReference type="GO" id="GO:0005737">
    <property type="term" value="C:cytoplasm"/>
    <property type="evidence" value="ECO:0007669"/>
    <property type="project" value="UniProtKB-ARBA"/>
</dbReference>
<dbReference type="InterPro" id="IPR029057">
    <property type="entry name" value="PRTase-like"/>
</dbReference>
<dbReference type="Pfam" id="PF14681">
    <property type="entry name" value="UPRTase"/>
    <property type="match status" value="1"/>
</dbReference>
<comment type="cofactor">
    <cofactor evidence="15">
        <name>Mg(2+)</name>
        <dbReference type="ChEBI" id="CHEBI:18420"/>
    </cofactor>
    <text evidence="15">Binds 1 Mg(2+) ion per subunit. The magnesium is bound as Mg-PRPP.</text>
</comment>
<evidence type="ECO:0000256" key="11">
    <source>
        <dbReference type="ARBA" id="ARBA00052919"/>
    </source>
</evidence>
<comment type="catalytic activity">
    <reaction evidence="11 15">
        <text>UMP + diphosphate = 5-phospho-alpha-D-ribose 1-diphosphate + uracil</text>
        <dbReference type="Rhea" id="RHEA:13017"/>
        <dbReference type="ChEBI" id="CHEBI:17568"/>
        <dbReference type="ChEBI" id="CHEBI:33019"/>
        <dbReference type="ChEBI" id="CHEBI:57865"/>
        <dbReference type="ChEBI" id="CHEBI:58017"/>
        <dbReference type="EC" id="2.4.2.9"/>
    </reaction>
</comment>
<feature type="binding site" evidence="15">
    <location>
        <position position="99"/>
    </location>
    <ligand>
        <name>5-phospho-alpha-D-ribose 1-diphosphate</name>
        <dbReference type="ChEBI" id="CHEBI:58017"/>
    </ligand>
</feature>
<feature type="binding site" evidence="15">
    <location>
        <begin position="151"/>
        <end position="159"/>
    </location>
    <ligand>
        <name>5-phospho-alpha-D-ribose 1-diphosphate</name>
        <dbReference type="ChEBI" id="CHEBI:58017"/>
    </ligand>
</feature>
<protein>
    <recommendedName>
        <fullName evidence="13 15">Uracil phosphoribosyltransferase</fullName>
        <ecNumber evidence="3 15">2.4.2.9</ecNumber>
    </recommendedName>
    <alternativeName>
        <fullName evidence="10 15">UMP pyrophosphorylase</fullName>
    </alternativeName>
    <alternativeName>
        <fullName evidence="14 15">UPRTase</fullName>
    </alternativeName>
</protein>
<evidence type="ECO:0000256" key="5">
    <source>
        <dbReference type="ARBA" id="ARBA00022676"/>
    </source>
</evidence>
<keyword evidence="4 15" id="KW-0021">Allosteric enzyme</keyword>
<evidence type="ECO:0000256" key="13">
    <source>
        <dbReference type="ARBA" id="ARBA00072146"/>
    </source>
</evidence>
<evidence type="ECO:0000256" key="4">
    <source>
        <dbReference type="ARBA" id="ARBA00022533"/>
    </source>
</evidence>
<dbReference type="AlphaFoldDB" id="A0A2U2C604"/>
<evidence type="ECO:0000256" key="7">
    <source>
        <dbReference type="ARBA" id="ARBA00022741"/>
    </source>
</evidence>
<dbReference type="InterPro" id="IPR005765">
    <property type="entry name" value="UPRT"/>
</dbReference>
<name>A0A2U2C604_9RHOB</name>
<evidence type="ECO:0000256" key="9">
    <source>
        <dbReference type="ARBA" id="ARBA00023134"/>
    </source>
</evidence>
<dbReference type="GO" id="GO:0006223">
    <property type="term" value="P:uracil salvage"/>
    <property type="evidence" value="ECO:0007669"/>
    <property type="project" value="InterPro"/>
</dbReference>
<dbReference type="GO" id="GO:0044206">
    <property type="term" value="P:UMP salvage"/>
    <property type="evidence" value="ECO:0007669"/>
    <property type="project" value="UniProtKB-UniRule"/>
</dbReference>
<comment type="pathway">
    <text evidence="1 15">Pyrimidine metabolism; UMP biosynthesis via salvage pathway; UMP from uracil: step 1/1.</text>
</comment>